<gene>
    <name evidence="2" type="ORF">QVD17_29636</name>
</gene>
<comment type="caution">
    <text evidence="2">The sequence shown here is derived from an EMBL/GenBank/DDBJ whole genome shotgun (WGS) entry which is preliminary data.</text>
</comment>
<keyword evidence="3" id="KW-1185">Reference proteome</keyword>
<evidence type="ECO:0000313" key="2">
    <source>
        <dbReference type="EMBL" id="KAK1413899.1"/>
    </source>
</evidence>
<reference evidence="2" key="1">
    <citation type="journal article" date="2023" name="bioRxiv">
        <title>Improved chromosome-level genome assembly for marigold (Tagetes erecta).</title>
        <authorList>
            <person name="Jiang F."/>
            <person name="Yuan L."/>
            <person name="Wang S."/>
            <person name="Wang H."/>
            <person name="Xu D."/>
            <person name="Wang A."/>
            <person name="Fan W."/>
        </authorList>
    </citation>
    <scope>NUCLEOTIDE SEQUENCE</scope>
    <source>
        <strain evidence="2">WSJ</strain>
        <tissue evidence="2">Leaf</tissue>
    </source>
</reference>
<sequence>MVDFNDNRIPSCGIIADIVEASFTWAKYRPGIKGAYGKSLQVRMVEQQRENVHDMGVLGRKQKPRDKKRKLEDVTGPCNDKISIT</sequence>
<evidence type="ECO:0000256" key="1">
    <source>
        <dbReference type="SAM" id="MobiDB-lite"/>
    </source>
</evidence>
<accession>A0AAD8NLG6</accession>
<dbReference type="Proteomes" id="UP001229421">
    <property type="component" value="Unassembled WGS sequence"/>
</dbReference>
<name>A0AAD8NLG6_TARER</name>
<organism evidence="2 3">
    <name type="scientific">Tagetes erecta</name>
    <name type="common">African marigold</name>
    <dbReference type="NCBI Taxonomy" id="13708"/>
    <lineage>
        <taxon>Eukaryota</taxon>
        <taxon>Viridiplantae</taxon>
        <taxon>Streptophyta</taxon>
        <taxon>Embryophyta</taxon>
        <taxon>Tracheophyta</taxon>
        <taxon>Spermatophyta</taxon>
        <taxon>Magnoliopsida</taxon>
        <taxon>eudicotyledons</taxon>
        <taxon>Gunneridae</taxon>
        <taxon>Pentapetalae</taxon>
        <taxon>asterids</taxon>
        <taxon>campanulids</taxon>
        <taxon>Asterales</taxon>
        <taxon>Asteraceae</taxon>
        <taxon>Asteroideae</taxon>
        <taxon>Heliantheae alliance</taxon>
        <taxon>Tageteae</taxon>
        <taxon>Tagetes</taxon>
    </lineage>
</organism>
<proteinExistence type="predicted"/>
<protein>
    <submittedName>
        <fullName evidence="2">Uncharacterized protein</fullName>
    </submittedName>
</protein>
<evidence type="ECO:0000313" key="3">
    <source>
        <dbReference type="Proteomes" id="UP001229421"/>
    </source>
</evidence>
<dbReference type="AlphaFoldDB" id="A0AAD8NLG6"/>
<dbReference type="EMBL" id="JAUHHV010000008">
    <property type="protein sequence ID" value="KAK1413899.1"/>
    <property type="molecule type" value="Genomic_DNA"/>
</dbReference>
<feature type="region of interest" description="Disordered" evidence="1">
    <location>
        <begin position="58"/>
        <end position="85"/>
    </location>
</feature>